<name>A0A026WC31_OOCBI</name>
<dbReference type="EMBL" id="KK107283">
    <property type="protein sequence ID" value="EZA53538.1"/>
    <property type="molecule type" value="Genomic_DNA"/>
</dbReference>
<keyword evidence="3" id="KW-1185">Reference proteome</keyword>
<dbReference type="Proteomes" id="UP000053097">
    <property type="component" value="Unassembled WGS sequence"/>
</dbReference>
<evidence type="ECO:0000313" key="2">
    <source>
        <dbReference type="EMBL" id="EZA53538.1"/>
    </source>
</evidence>
<gene>
    <name evidence="2" type="ORF">X777_07006</name>
</gene>
<evidence type="ECO:0000256" key="1">
    <source>
        <dbReference type="SAM" id="Phobius"/>
    </source>
</evidence>
<proteinExistence type="predicted"/>
<keyword evidence="1" id="KW-1133">Transmembrane helix</keyword>
<accession>A0A026WC31</accession>
<feature type="non-terminal residue" evidence="2">
    <location>
        <position position="1"/>
    </location>
</feature>
<dbReference type="STRING" id="2015173.A0A026WC31"/>
<organism evidence="2 3">
    <name type="scientific">Ooceraea biroi</name>
    <name type="common">Clonal raider ant</name>
    <name type="synonym">Cerapachys biroi</name>
    <dbReference type="NCBI Taxonomy" id="2015173"/>
    <lineage>
        <taxon>Eukaryota</taxon>
        <taxon>Metazoa</taxon>
        <taxon>Ecdysozoa</taxon>
        <taxon>Arthropoda</taxon>
        <taxon>Hexapoda</taxon>
        <taxon>Insecta</taxon>
        <taxon>Pterygota</taxon>
        <taxon>Neoptera</taxon>
        <taxon>Endopterygota</taxon>
        <taxon>Hymenoptera</taxon>
        <taxon>Apocrita</taxon>
        <taxon>Aculeata</taxon>
        <taxon>Formicoidea</taxon>
        <taxon>Formicidae</taxon>
        <taxon>Dorylinae</taxon>
        <taxon>Ooceraea</taxon>
    </lineage>
</organism>
<dbReference type="AlphaFoldDB" id="A0A026WC31"/>
<keyword evidence="1" id="KW-0472">Membrane</keyword>
<protein>
    <submittedName>
        <fullName evidence="2">Uncharacterized protein</fullName>
    </submittedName>
</protein>
<evidence type="ECO:0000313" key="3">
    <source>
        <dbReference type="Proteomes" id="UP000053097"/>
    </source>
</evidence>
<keyword evidence="1" id="KW-0812">Transmembrane</keyword>
<sequence>AHPVAYSHGNYRCMHGNYYNSYFFFWAFSAALVTLPAASLKHQSDDGGVAGLDGLRVLLGRLTGTAIALFLNLGELASDVGGVTIQHGRVAVADLTGMIENTYLRGEVSGTLGWIVLGISSNVSTTQLLNRHVLDVEANVVTGHGFLKSLVMHLH</sequence>
<feature type="transmembrane region" description="Helical" evidence="1">
    <location>
        <begin position="19"/>
        <end position="38"/>
    </location>
</feature>
<reference evidence="2 3" key="1">
    <citation type="journal article" date="2014" name="Curr. Biol.">
        <title>The genome of the clonal raider ant Cerapachys biroi.</title>
        <authorList>
            <person name="Oxley P.R."/>
            <person name="Ji L."/>
            <person name="Fetter-Pruneda I."/>
            <person name="McKenzie S.K."/>
            <person name="Li C."/>
            <person name="Hu H."/>
            <person name="Zhang G."/>
            <person name="Kronauer D.J."/>
        </authorList>
    </citation>
    <scope>NUCLEOTIDE SEQUENCE [LARGE SCALE GENOMIC DNA]</scope>
</reference>